<evidence type="ECO:0000313" key="1">
    <source>
        <dbReference type="EMBL" id="KOF01376.1"/>
    </source>
</evidence>
<evidence type="ECO:0000313" key="2">
    <source>
        <dbReference type="Proteomes" id="UP000036908"/>
    </source>
</evidence>
<gene>
    <name evidence="1" type="ORF">OB69_17855</name>
</gene>
<dbReference type="AlphaFoldDB" id="A0A0L8AGG1"/>
<reference evidence="2" key="1">
    <citation type="submission" date="2014-11" db="EMBL/GenBank/DDBJ databases">
        <title>Genome sequencing of Roseivirga sp. D-25.</title>
        <authorList>
            <person name="Selvaratnam C."/>
            <person name="Thevarajoo S."/>
            <person name="Goh K.M."/>
            <person name="Eee R."/>
            <person name="Chan K.-G."/>
            <person name="Chong C.S."/>
        </authorList>
    </citation>
    <scope>NUCLEOTIDE SEQUENCE [LARGE SCALE GENOMIC DNA]</scope>
    <source>
        <strain evidence="2">D-25</strain>
    </source>
</reference>
<sequence length="99" mass="11101">MSLTRDIIKSQVVQPALLSVADFTGDIEDFSFTNFQPTHQSVFLNKIKSTLNGIPVTDGGTPYPQYMYDIILNPSIFSDWATIKDCIDYTTNNYSTGPR</sequence>
<keyword evidence="2" id="KW-1185">Reference proteome</keyword>
<proteinExistence type="predicted"/>
<dbReference type="PATRIC" id="fig|1566026.4.peg.2215"/>
<comment type="caution">
    <text evidence="1">The sequence shown here is derived from an EMBL/GenBank/DDBJ whole genome shotgun (WGS) entry which is preliminary data.</text>
</comment>
<accession>A0A0L8AGG1</accession>
<name>A0A0L8AGG1_9BACT</name>
<dbReference type="Proteomes" id="UP000036908">
    <property type="component" value="Unassembled WGS sequence"/>
</dbReference>
<dbReference type="OrthoDB" id="982363at2"/>
<organism evidence="1 2">
    <name type="scientific">Roseivirga seohaensis subsp. aquiponti</name>
    <dbReference type="NCBI Taxonomy" id="1566026"/>
    <lineage>
        <taxon>Bacteria</taxon>
        <taxon>Pseudomonadati</taxon>
        <taxon>Bacteroidota</taxon>
        <taxon>Cytophagia</taxon>
        <taxon>Cytophagales</taxon>
        <taxon>Roseivirgaceae</taxon>
        <taxon>Roseivirga</taxon>
    </lineage>
</organism>
<dbReference type="RefSeq" id="WP_053225114.1">
    <property type="nucleotide sequence ID" value="NZ_JSVA01000035.1"/>
</dbReference>
<dbReference type="EMBL" id="JSVA01000035">
    <property type="protein sequence ID" value="KOF01376.1"/>
    <property type="molecule type" value="Genomic_DNA"/>
</dbReference>
<protein>
    <submittedName>
        <fullName evidence="1">Uncharacterized protein</fullName>
    </submittedName>
</protein>